<keyword evidence="3" id="KW-1185">Reference proteome</keyword>
<evidence type="ECO:0000256" key="1">
    <source>
        <dbReference type="SAM" id="Phobius"/>
    </source>
</evidence>
<dbReference type="EMBL" id="BDFD01000016">
    <property type="protein sequence ID" value="GAV20880.1"/>
    <property type="molecule type" value="Genomic_DNA"/>
</dbReference>
<evidence type="ECO:0000313" key="3">
    <source>
        <dbReference type="Proteomes" id="UP000231632"/>
    </source>
</evidence>
<organism evidence="2 3">
    <name type="scientific">Mariprofundus micogutta</name>
    <dbReference type="NCBI Taxonomy" id="1921010"/>
    <lineage>
        <taxon>Bacteria</taxon>
        <taxon>Pseudomonadati</taxon>
        <taxon>Pseudomonadota</taxon>
        <taxon>Candidatius Mariprofundia</taxon>
        <taxon>Mariprofundales</taxon>
        <taxon>Mariprofundaceae</taxon>
        <taxon>Mariprofundus</taxon>
    </lineage>
</organism>
<feature type="transmembrane region" description="Helical" evidence="1">
    <location>
        <begin position="20"/>
        <end position="41"/>
    </location>
</feature>
<dbReference type="Proteomes" id="UP000231632">
    <property type="component" value="Unassembled WGS sequence"/>
</dbReference>
<sequence>MSRLTSYGDVEVFENNASSPIRMLGAIAALLFAMLLGLIFIG</sequence>
<dbReference type="AlphaFoldDB" id="A0A1L8CPN1"/>
<reference evidence="2 3" key="1">
    <citation type="journal article" date="2017" name="Arch. Microbiol.">
        <title>Mariprofundus micogutta sp. nov., a novel iron-oxidizing zetaproteobacterium isolated from a deep-sea hydrothermal field at the Bayonnaise knoll of the Izu-Ogasawara arc, and a description of Mariprofundales ord. nov. and Zetaproteobacteria classis nov.</title>
        <authorList>
            <person name="Makita H."/>
            <person name="Tanaka E."/>
            <person name="Mitsunobu S."/>
            <person name="Miyazaki M."/>
            <person name="Nunoura T."/>
            <person name="Uematsu K."/>
            <person name="Takaki Y."/>
            <person name="Nishi S."/>
            <person name="Shimamura S."/>
            <person name="Takai K."/>
        </authorList>
    </citation>
    <scope>NUCLEOTIDE SEQUENCE [LARGE SCALE GENOMIC DNA]</scope>
    <source>
        <strain evidence="2 3">ET2</strain>
    </source>
</reference>
<comment type="caution">
    <text evidence="2">The sequence shown here is derived from an EMBL/GenBank/DDBJ whole genome shotgun (WGS) entry which is preliminary data.</text>
</comment>
<gene>
    <name evidence="2" type="ORF">MMIC_P1855</name>
</gene>
<keyword evidence="1" id="KW-0472">Membrane</keyword>
<keyword evidence="1" id="KW-0812">Transmembrane</keyword>
<proteinExistence type="predicted"/>
<evidence type="ECO:0000313" key="2">
    <source>
        <dbReference type="EMBL" id="GAV20880.1"/>
    </source>
</evidence>
<accession>A0A1L8CPN1</accession>
<dbReference type="RefSeq" id="WP_265331370.1">
    <property type="nucleotide sequence ID" value="NZ_BDFD01000016.1"/>
</dbReference>
<protein>
    <submittedName>
        <fullName evidence="2">Uncharacterized protein</fullName>
    </submittedName>
</protein>
<name>A0A1L8CPN1_9PROT</name>
<keyword evidence="1" id="KW-1133">Transmembrane helix</keyword>